<dbReference type="RefSeq" id="WP_050314048.1">
    <property type="nucleotide sequence ID" value="NZ_JACSYZ010000050.1"/>
</dbReference>
<evidence type="ECO:0000313" key="3">
    <source>
        <dbReference type="EMBL" id="RJP09322.1"/>
    </source>
</evidence>
<protein>
    <submittedName>
        <fullName evidence="3">Uncharacterized protein</fullName>
    </submittedName>
</protein>
<keyword evidence="1" id="KW-0175">Coiled coil</keyword>
<comment type="caution">
    <text evidence="3">The sequence shown here is derived from an EMBL/GenBank/DDBJ whole genome shotgun (WGS) entry which is preliminary data.</text>
</comment>
<gene>
    <name evidence="3" type="ORF">C5O69_09750</name>
</gene>
<feature type="signal peptide" evidence="2">
    <location>
        <begin position="1"/>
        <end position="27"/>
    </location>
</feature>
<proteinExistence type="predicted"/>
<evidence type="ECO:0000256" key="2">
    <source>
        <dbReference type="SAM" id="SignalP"/>
    </source>
</evidence>
<feature type="coiled-coil region" evidence="1">
    <location>
        <begin position="54"/>
        <end position="91"/>
    </location>
</feature>
<evidence type="ECO:0000313" key="4">
    <source>
        <dbReference type="Proteomes" id="UP000265600"/>
    </source>
</evidence>
<reference evidence="4" key="1">
    <citation type="submission" date="2018-02" db="EMBL/GenBank/DDBJ databases">
        <authorList>
            <person name="Handem S."/>
        </authorList>
    </citation>
    <scope>NUCLEOTIDE SEQUENCE [LARGE SCALE GENOMIC DNA]</scope>
    <source>
        <strain evidence="4">Spain3473</strain>
    </source>
</reference>
<dbReference type="EMBL" id="PTTJ01000118">
    <property type="protein sequence ID" value="RJP09322.1"/>
    <property type="molecule type" value="Genomic_DNA"/>
</dbReference>
<name>A0A3A4MRB7_9STRE</name>
<organism evidence="3 4">
    <name type="scientific">Streptococcus pseudopneumoniae</name>
    <dbReference type="NCBI Taxonomy" id="257758"/>
    <lineage>
        <taxon>Bacteria</taxon>
        <taxon>Bacillati</taxon>
        <taxon>Bacillota</taxon>
        <taxon>Bacilli</taxon>
        <taxon>Lactobacillales</taxon>
        <taxon>Streptococcaceae</taxon>
        <taxon>Streptococcus</taxon>
    </lineage>
</organism>
<keyword evidence="2" id="KW-0732">Signal</keyword>
<feature type="chain" id="PRO_5017486935" evidence="2">
    <location>
        <begin position="28"/>
        <end position="131"/>
    </location>
</feature>
<accession>A0A3A4MRB7</accession>
<dbReference type="AlphaFoldDB" id="A0A3A4MRB7"/>
<dbReference type="Proteomes" id="UP000265600">
    <property type="component" value="Unassembled WGS sequence"/>
</dbReference>
<evidence type="ECO:0000256" key="1">
    <source>
        <dbReference type="SAM" id="Coils"/>
    </source>
</evidence>
<sequence length="131" mass="14906">MKRTIKLTLTLAVSTLVLVGMANTVQANETNARVSTHKTMRKNSFRLHFEKVVLEAYQAAAEMAKNNYDSYAQLDEEIRKAQEELTDGSRTLIEVASSTIFFAKKLDSKIFTVDDFVNRVNKDFSEYQSTK</sequence>